<sequence length="184" mass="20084">MSNVKIAVFVGSLRAASINLQLARALEKLVPANVKFEYVSLGDIPLFNQDIENDMPAPAAKMKQQIVDAQGVLFVTPEHNRSIPAALKNAIDWGTRPWGKNVWLGKAGGIVGTSPSAAGSAMAQQHLRNILAAEGVNVLTTPEVFLQMKEGLIDGQHNITNEDTRKFLQGWVDRYVAWVQQLAK</sequence>
<dbReference type="Proteomes" id="UP000217005">
    <property type="component" value="Unassembled WGS sequence"/>
</dbReference>
<accession>A0A261S790</accession>
<protein>
    <submittedName>
        <fullName evidence="2">NADPH-dependent FMN reductase</fullName>
    </submittedName>
</protein>
<dbReference type="SUPFAM" id="SSF52218">
    <property type="entry name" value="Flavoproteins"/>
    <property type="match status" value="1"/>
</dbReference>
<dbReference type="Pfam" id="PF03358">
    <property type="entry name" value="FMN_red"/>
    <property type="match status" value="1"/>
</dbReference>
<dbReference type="InterPro" id="IPR029039">
    <property type="entry name" value="Flavoprotein-like_sf"/>
</dbReference>
<dbReference type="GO" id="GO:0010181">
    <property type="term" value="F:FMN binding"/>
    <property type="evidence" value="ECO:0007669"/>
    <property type="project" value="TreeGrafter"/>
</dbReference>
<dbReference type="OrthoDB" id="9812295at2"/>
<dbReference type="PANTHER" id="PTHR30543">
    <property type="entry name" value="CHROMATE REDUCTASE"/>
    <property type="match status" value="1"/>
</dbReference>
<proteinExistence type="predicted"/>
<dbReference type="InterPro" id="IPR050712">
    <property type="entry name" value="NAD(P)H-dep_reductase"/>
</dbReference>
<dbReference type="GO" id="GO:0016491">
    <property type="term" value="F:oxidoreductase activity"/>
    <property type="evidence" value="ECO:0007669"/>
    <property type="project" value="InterPro"/>
</dbReference>
<dbReference type="RefSeq" id="WP_094828020.1">
    <property type="nucleotide sequence ID" value="NZ_NEVL01000004.1"/>
</dbReference>
<dbReference type="AlphaFoldDB" id="A0A261S790"/>
<gene>
    <name evidence="2" type="ORF">CEG14_19390</name>
</gene>
<dbReference type="EMBL" id="NEVL01000004">
    <property type="protein sequence ID" value="OZI33025.1"/>
    <property type="molecule type" value="Genomic_DNA"/>
</dbReference>
<comment type="caution">
    <text evidence="2">The sequence shown here is derived from an EMBL/GenBank/DDBJ whole genome shotgun (WGS) entry which is preliminary data.</text>
</comment>
<reference evidence="2 3" key="1">
    <citation type="submission" date="2017-05" db="EMBL/GenBank/DDBJ databases">
        <title>Complete and WGS of Bordetella genogroups.</title>
        <authorList>
            <person name="Spilker T."/>
            <person name="LiPuma J."/>
        </authorList>
    </citation>
    <scope>NUCLEOTIDE SEQUENCE [LARGE SCALE GENOMIC DNA]</scope>
    <source>
        <strain evidence="2 3">AU17610</strain>
    </source>
</reference>
<dbReference type="Gene3D" id="3.40.50.360">
    <property type="match status" value="1"/>
</dbReference>
<dbReference type="InterPro" id="IPR005025">
    <property type="entry name" value="FMN_Rdtase-like_dom"/>
</dbReference>
<evidence type="ECO:0000259" key="1">
    <source>
        <dbReference type="Pfam" id="PF03358"/>
    </source>
</evidence>
<name>A0A261S790_9BORD</name>
<evidence type="ECO:0000313" key="2">
    <source>
        <dbReference type="EMBL" id="OZI33025.1"/>
    </source>
</evidence>
<organism evidence="2 3">
    <name type="scientific">Bordetella genomosp. 1</name>
    <dbReference type="NCBI Taxonomy" id="1395607"/>
    <lineage>
        <taxon>Bacteria</taxon>
        <taxon>Pseudomonadati</taxon>
        <taxon>Pseudomonadota</taxon>
        <taxon>Betaproteobacteria</taxon>
        <taxon>Burkholderiales</taxon>
        <taxon>Alcaligenaceae</taxon>
        <taxon>Bordetella</taxon>
    </lineage>
</organism>
<evidence type="ECO:0000313" key="3">
    <source>
        <dbReference type="Proteomes" id="UP000217005"/>
    </source>
</evidence>
<dbReference type="PANTHER" id="PTHR30543:SF21">
    <property type="entry name" value="NAD(P)H-DEPENDENT FMN REDUCTASE LOT6"/>
    <property type="match status" value="1"/>
</dbReference>
<feature type="domain" description="NADPH-dependent FMN reductase-like" evidence="1">
    <location>
        <begin position="4"/>
        <end position="147"/>
    </location>
</feature>
<dbReference type="GO" id="GO:0005829">
    <property type="term" value="C:cytosol"/>
    <property type="evidence" value="ECO:0007669"/>
    <property type="project" value="TreeGrafter"/>
</dbReference>